<protein>
    <submittedName>
        <fullName evidence="1">Uncharacterized protein</fullName>
    </submittedName>
</protein>
<reference evidence="1" key="1">
    <citation type="submission" date="2019-08" db="EMBL/GenBank/DDBJ databases">
        <authorList>
            <person name="Kucharzyk K."/>
            <person name="Murdoch R.W."/>
            <person name="Higgins S."/>
            <person name="Loffler F."/>
        </authorList>
    </citation>
    <scope>NUCLEOTIDE SEQUENCE</scope>
</reference>
<dbReference type="AlphaFoldDB" id="A0A645AZG3"/>
<accession>A0A645AZG3</accession>
<sequence>MRLVTTMMTTKEMPDHDVQKAVQIISRKYNYKVTSSKHNFGDRRYFETDLDILGVEFTKETLYDGINRLISAYEEIMNTIPMQIDFISANDDTETEIARYEKDINDVKDFGLFVTKRTIPNLKPYYSSKNCNAYVNLAYVSFGVYY</sequence>
<evidence type="ECO:0000313" key="1">
    <source>
        <dbReference type="EMBL" id="MPM58557.1"/>
    </source>
</evidence>
<organism evidence="1">
    <name type="scientific">bioreactor metagenome</name>
    <dbReference type="NCBI Taxonomy" id="1076179"/>
    <lineage>
        <taxon>unclassified sequences</taxon>
        <taxon>metagenomes</taxon>
        <taxon>ecological metagenomes</taxon>
    </lineage>
</organism>
<gene>
    <name evidence="1" type="ORF">SDC9_105388</name>
</gene>
<comment type="caution">
    <text evidence="1">The sequence shown here is derived from an EMBL/GenBank/DDBJ whole genome shotgun (WGS) entry which is preliminary data.</text>
</comment>
<proteinExistence type="predicted"/>
<name>A0A645AZG3_9ZZZZ</name>
<dbReference type="EMBL" id="VSSQ01016830">
    <property type="protein sequence ID" value="MPM58557.1"/>
    <property type="molecule type" value="Genomic_DNA"/>
</dbReference>